<comment type="caution">
    <text evidence="4">The sequence shown here is derived from an EMBL/GenBank/DDBJ whole genome shotgun (WGS) entry which is preliminary data.</text>
</comment>
<reference evidence="4 5" key="1">
    <citation type="submission" date="2016-03" db="EMBL/GenBank/DDBJ databases">
        <title>The draft genome sequence of Fonsecaea nubica causative agent of cutaneous subcutaneous infection in human host.</title>
        <authorList>
            <person name="Costa F."/>
            <person name="Sybren D.H."/>
            <person name="Raittz R.T."/>
            <person name="Weiss V.A."/>
            <person name="Leao A.C."/>
            <person name="Gomes R."/>
            <person name="De Souza E.M."/>
            <person name="Pedrosa F.O."/>
            <person name="Steffens M.B."/>
            <person name="Bombassaro A."/>
            <person name="Tadra-Sfeir M.Z."/>
            <person name="Moreno L.F."/>
            <person name="Najafzadeh M.J."/>
            <person name="Felipe M.S."/>
            <person name="Teixeira M."/>
            <person name="Sun J."/>
            <person name="Xi L."/>
            <person name="Castro M.A."/>
            <person name="Vicente V.A."/>
        </authorList>
    </citation>
    <scope>NUCLEOTIDE SEQUENCE [LARGE SCALE GENOMIC DNA]</scope>
    <source>
        <strain evidence="4 5">CBS 269.64</strain>
    </source>
</reference>
<dbReference type="GO" id="GO:0003700">
    <property type="term" value="F:DNA-binding transcription factor activity"/>
    <property type="evidence" value="ECO:0007669"/>
    <property type="project" value="InterPro"/>
</dbReference>
<dbReference type="EMBL" id="LVCJ01000021">
    <property type="protein sequence ID" value="OAL36499.1"/>
    <property type="molecule type" value="Genomic_DNA"/>
</dbReference>
<evidence type="ECO:0000256" key="1">
    <source>
        <dbReference type="ARBA" id="ARBA00023242"/>
    </source>
</evidence>
<keyword evidence="5" id="KW-1185">Reference proteome</keyword>
<feature type="compositionally biased region" description="Polar residues" evidence="2">
    <location>
        <begin position="665"/>
        <end position="686"/>
    </location>
</feature>
<dbReference type="PANTHER" id="PTHR46910">
    <property type="entry name" value="TRANSCRIPTION FACTOR PDR1"/>
    <property type="match status" value="1"/>
</dbReference>
<dbReference type="InterPro" id="IPR050987">
    <property type="entry name" value="AtrR-like"/>
</dbReference>
<protein>
    <recommendedName>
        <fullName evidence="3">Xylanolytic transcriptional activator regulatory domain-containing protein</fullName>
    </recommendedName>
</protein>
<dbReference type="CDD" id="cd12148">
    <property type="entry name" value="fungal_TF_MHR"/>
    <property type="match status" value="1"/>
</dbReference>
<feature type="region of interest" description="Disordered" evidence="2">
    <location>
        <begin position="143"/>
        <end position="164"/>
    </location>
</feature>
<dbReference type="InterPro" id="IPR007219">
    <property type="entry name" value="XnlR_reg_dom"/>
</dbReference>
<dbReference type="GO" id="GO:0003677">
    <property type="term" value="F:DNA binding"/>
    <property type="evidence" value="ECO:0007669"/>
    <property type="project" value="InterPro"/>
</dbReference>
<dbReference type="GeneID" id="34587536"/>
<keyword evidence="1" id="KW-0539">Nucleus</keyword>
<dbReference type="Proteomes" id="UP000185904">
    <property type="component" value="Unassembled WGS sequence"/>
</dbReference>
<dbReference type="GO" id="GO:0008270">
    <property type="term" value="F:zinc ion binding"/>
    <property type="evidence" value="ECO:0007669"/>
    <property type="project" value="InterPro"/>
</dbReference>
<dbReference type="PANTHER" id="PTHR46910:SF17">
    <property type="entry name" value="SCFA-RELATED"/>
    <property type="match status" value="1"/>
</dbReference>
<proteinExistence type="predicted"/>
<evidence type="ECO:0000313" key="5">
    <source>
        <dbReference type="Proteomes" id="UP000185904"/>
    </source>
</evidence>
<dbReference type="GO" id="GO:0006351">
    <property type="term" value="P:DNA-templated transcription"/>
    <property type="evidence" value="ECO:0007669"/>
    <property type="project" value="InterPro"/>
</dbReference>
<evidence type="ECO:0000259" key="3">
    <source>
        <dbReference type="SMART" id="SM00906"/>
    </source>
</evidence>
<name>A0A178D355_9EURO</name>
<dbReference type="AlphaFoldDB" id="A0A178D355"/>
<feature type="region of interest" description="Disordered" evidence="2">
    <location>
        <begin position="42"/>
        <end position="62"/>
    </location>
</feature>
<sequence>MGVRPLSPSEAQGIFLPTSAPRVSATSRRMLTHEAGVACEPQLSTQDASLKRKRSDHSDVSRRTKVTASLAASSYAQHGAPQVPMSTTCSPLNDTTHTAGSSRFDSARLDAAEITRTSPEESQQYGANDSSMGFAKILLGEDDDSDSPASGAIPGDAGRSAADPQSLGSILTPLPSQTILQIAVDAYFDRVNWYIMLFHRPSFAIRTQNILRQTAWRRDELCDVLLVAVVAAVGLRCVEHDKTWKGHHLLEAYAVTAESLVSDLMSQISSRFYELMLESRIEVFQICMLLTIYHVYYGSSTYAWNVSGVSTRTAYALALHCDKARKMDEVAREVSNRCWNHLVVSDQFSSMIFGRPASLDPAFAQFKKLADLDDTDLPEGTAALPVFQVPGRPVSFLTYHTLKFELYDIIRQTLQSFKVLQLQSPVSVQDLKALIQVVNSTEVMLQQWHDNLPVVFKSSQWPADDPWNVLELDQCSPEELSLRRKIGLQGFLLQLLYDAARVWAHRPLLKLRISISPKEGNDKIGLDDVPDSLGTSVRAALRMSRVPVHEFEGHLAQSFVLMHLFTAGVILCIAPTCQPYSQVAGEAKAGVLRIIAACRAIKDESKIAKHTDQMLTRLYKKTMQREMDNALRPPDTAVPKDRLLAPALTPRHSQDSGDYARPQRESSVLSKSTPFQAGMATASSGSGRVGTLSALDYQDRIADEVPDQQPVVSYLQFESLYHNNQMSSYINEHIDEAYGAFEQSKYTPVQARPPFPSRVPAHGSPLF</sequence>
<dbReference type="Pfam" id="PF04082">
    <property type="entry name" value="Fungal_trans"/>
    <property type="match status" value="1"/>
</dbReference>
<gene>
    <name evidence="4" type="ORF">AYO20_04115</name>
</gene>
<evidence type="ECO:0000256" key="2">
    <source>
        <dbReference type="SAM" id="MobiDB-lite"/>
    </source>
</evidence>
<feature type="region of interest" description="Disordered" evidence="2">
    <location>
        <begin position="647"/>
        <end position="689"/>
    </location>
</feature>
<feature type="domain" description="Xylanolytic transcriptional activator regulatory" evidence="3">
    <location>
        <begin position="303"/>
        <end position="375"/>
    </location>
</feature>
<dbReference type="OrthoDB" id="3266505at2759"/>
<organism evidence="4 5">
    <name type="scientific">Fonsecaea nubica</name>
    <dbReference type="NCBI Taxonomy" id="856822"/>
    <lineage>
        <taxon>Eukaryota</taxon>
        <taxon>Fungi</taxon>
        <taxon>Dikarya</taxon>
        <taxon>Ascomycota</taxon>
        <taxon>Pezizomycotina</taxon>
        <taxon>Eurotiomycetes</taxon>
        <taxon>Chaetothyriomycetidae</taxon>
        <taxon>Chaetothyriales</taxon>
        <taxon>Herpotrichiellaceae</taxon>
        <taxon>Fonsecaea</taxon>
    </lineage>
</organism>
<dbReference type="RefSeq" id="XP_022501511.1">
    <property type="nucleotide sequence ID" value="XM_022642414.1"/>
</dbReference>
<accession>A0A178D355</accession>
<dbReference type="SMART" id="SM00906">
    <property type="entry name" value="Fungal_trans"/>
    <property type="match status" value="1"/>
</dbReference>
<evidence type="ECO:0000313" key="4">
    <source>
        <dbReference type="EMBL" id="OAL36499.1"/>
    </source>
</evidence>